<dbReference type="EMBL" id="NNAY01005357">
    <property type="protein sequence ID" value="OXU16731.1"/>
    <property type="molecule type" value="Genomic_DNA"/>
</dbReference>
<name>A0A232EEF5_9HYME</name>
<protein>
    <submittedName>
        <fullName evidence="1">Uncharacterized protein</fullName>
    </submittedName>
</protein>
<evidence type="ECO:0000313" key="1">
    <source>
        <dbReference type="EMBL" id="OXU16731.1"/>
    </source>
</evidence>
<proteinExistence type="predicted"/>
<dbReference type="AlphaFoldDB" id="A0A232EEF5"/>
<keyword evidence="2" id="KW-1185">Reference proteome</keyword>
<evidence type="ECO:0000313" key="2">
    <source>
        <dbReference type="Proteomes" id="UP000215335"/>
    </source>
</evidence>
<sequence length="88" mass="10057">MHTLIYESMYKYAVLTDFVLCKCKHCVKKVSSMCSKSPTMRDFLNYLKTGCHVSFYLTVLVRLFTLNIMTSASKNTGGLIHQSQIHIS</sequence>
<dbReference type="Proteomes" id="UP000215335">
    <property type="component" value="Unassembled WGS sequence"/>
</dbReference>
<gene>
    <name evidence="1" type="ORF">TSAR_015287</name>
</gene>
<reference evidence="1 2" key="1">
    <citation type="journal article" date="2017" name="Curr. Biol.">
        <title>The Evolution of Venom by Co-option of Single-Copy Genes.</title>
        <authorList>
            <person name="Martinson E.O."/>
            <person name="Mrinalini"/>
            <person name="Kelkar Y.D."/>
            <person name="Chang C.H."/>
            <person name="Werren J.H."/>
        </authorList>
    </citation>
    <scope>NUCLEOTIDE SEQUENCE [LARGE SCALE GENOMIC DNA]</scope>
    <source>
        <strain evidence="1 2">Alberta</strain>
        <tissue evidence="1">Whole body</tissue>
    </source>
</reference>
<accession>A0A232EEF5</accession>
<comment type="caution">
    <text evidence="1">The sequence shown here is derived from an EMBL/GenBank/DDBJ whole genome shotgun (WGS) entry which is preliminary data.</text>
</comment>
<organism evidence="1 2">
    <name type="scientific">Trichomalopsis sarcophagae</name>
    <dbReference type="NCBI Taxonomy" id="543379"/>
    <lineage>
        <taxon>Eukaryota</taxon>
        <taxon>Metazoa</taxon>
        <taxon>Ecdysozoa</taxon>
        <taxon>Arthropoda</taxon>
        <taxon>Hexapoda</taxon>
        <taxon>Insecta</taxon>
        <taxon>Pterygota</taxon>
        <taxon>Neoptera</taxon>
        <taxon>Endopterygota</taxon>
        <taxon>Hymenoptera</taxon>
        <taxon>Apocrita</taxon>
        <taxon>Proctotrupomorpha</taxon>
        <taxon>Chalcidoidea</taxon>
        <taxon>Pteromalidae</taxon>
        <taxon>Pteromalinae</taxon>
        <taxon>Trichomalopsis</taxon>
    </lineage>
</organism>